<reference evidence="2" key="2">
    <citation type="submission" date="2009-10" db="EMBL/GenBank/DDBJ databases">
        <title>The genome sequence of Streptomyces pristinaespiralis strain ATCC 25486.</title>
        <authorList>
            <consortium name="The Broad Institute Genome Sequencing Platform"/>
            <consortium name="Broad Institute Microbial Sequencing Center"/>
            <person name="Fischbach M."/>
            <person name="Godfrey P."/>
            <person name="Ward D."/>
            <person name="Young S."/>
            <person name="Zeng Q."/>
            <person name="Koehrsen M."/>
            <person name="Alvarado L."/>
            <person name="Berlin A.M."/>
            <person name="Bochicchio J."/>
            <person name="Borenstein D."/>
            <person name="Chapman S.B."/>
            <person name="Chen Z."/>
            <person name="Engels R."/>
            <person name="Freedman E."/>
            <person name="Gellesch M."/>
            <person name="Goldberg J."/>
            <person name="Griggs A."/>
            <person name="Gujja S."/>
            <person name="Heilman E.R."/>
            <person name="Heiman D.I."/>
            <person name="Hepburn T.A."/>
            <person name="Howarth C."/>
            <person name="Jen D."/>
            <person name="Larson L."/>
            <person name="Lewis B."/>
            <person name="Mehta T."/>
            <person name="Park D."/>
            <person name="Pearson M."/>
            <person name="Richards J."/>
            <person name="Roberts A."/>
            <person name="Saif S."/>
            <person name="Shea T.D."/>
            <person name="Shenoy N."/>
            <person name="Sisk P."/>
            <person name="Stolte C."/>
            <person name="Sykes S.N."/>
            <person name="Thomson T."/>
            <person name="Walk T."/>
            <person name="White J."/>
            <person name="Yandava C."/>
            <person name="Straight P."/>
            <person name="Clardy J."/>
            <person name="Hung D."/>
            <person name="Kolter R."/>
            <person name="Mekalanos J."/>
            <person name="Walker S."/>
            <person name="Walsh C.T."/>
            <person name="Wieland-Brown L.C."/>
            <person name="Haas B."/>
            <person name="Nusbaum C."/>
            <person name="Birren B."/>
        </authorList>
    </citation>
    <scope>NUCLEOTIDE SEQUENCE [LARGE SCALE GENOMIC DNA]</scope>
    <source>
        <strain evidence="2">ATCC 25486 / DSM 40338 / CBS 914.69 / JCM 4507 / NBRC 13074 / NRRL 2958 / 5647</strain>
    </source>
</reference>
<protein>
    <submittedName>
        <fullName evidence="1">Uncharacterized protein</fullName>
    </submittedName>
</protein>
<dbReference type="HOGENOM" id="CLU_2884138_0_0_11"/>
<dbReference type="EMBL" id="CM000950">
    <property type="protein sequence ID" value="EDY65821.1"/>
    <property type="molecule type" value="Genomic_DNA"/>
</dbReference>
<dbReference type="AlphaFoldDB" id="B5HG60"/>
<dbReference type="eggNOG" id="ENOG502ZF7B">
    <property type="taxonomic scope" value="Bacteria"/>
</dbReference>
<keyword evidence="2" id="KW-1185">Reference proteome</keyword>
<accession>B5HG60</accession>
<evidence type="ECO:0000313" key="2">
    <source>
        <dbReference type="Proteomes" id="UP000002805"/>
    </source>
</evidence>
<reference evidence="2" key="1">
    <citation type="submission" date="2008-02" db="EMBL/GenBank/DDBJ databases">
        <authorList>
            <consortium name="The Broad Institute Genome Sequencing Platform"/>
            <person name="Fischbach M."/>
            <person name="Ward D."/>
            <person name="Young S."/>
            <person name="Jaffe D."/>
            <person name="Gnerre S."/>
            <person name="Berlin A."/>
            <person name="Heiman D."/>
            <person name="Hepburn T."/>
            <person name="Sykes S."/>
            <person name="Alvarado L."/>
            <person name="Kodira C.D."/>
            <person name="Straight P."/>
            <person name="Clardy J."/>
            <person name="Hung D."/>
            <person name="Kolter R."/>
            <person name="Mekalanos J."/>
            <person name="Walker S."/>
            <person name="Walsh C.T."/>
            <person name="Lander E."/>
            <person name="Galagan J."/>
            <person name="Nusbaum C."/>
            <person name="Birren B."/>
        </authorList>
    </citation>
    <scope>NUCLEOTIDE SEQUENCE [LARGE SCALE GENOMIC DNA]</scope>
    <source>
        <strain evidence="2">ATCC 25486 / DSM 40338 / CBS 914.69 / JCM 4507 / NBRC 13074 / NRRL 2958 / 5647</strain>
    </source>
</reference>
<sequence length="70" mass="7579">MLGKGEGSMTGILRKMGDKALARLVPSTTAQADTSYYKFCYCSGPYYYRRLCHVVGGTSSCGACYRSGEC</sequence>
<evidence type="ECO:0000313" key="1">
    <source>
        <dbReference type="EMBL" id="EDY65821.1"/>
    </source>
</evidence>
<name>B5HG60_STRE2</name>
<dbReference type="Proteomes" id="UP000002805">
    <property type="component" value="Chromosome"/>
</dbReference>
<organism evidence="1 2">
    <name type="scientific">Streptomyces pristinaespiralis (strain ATCC 25486 / DSM 40338 / CBS 914.69 / JCM 4507 / KCC S-0507 / NBRC 13074 / NRRL 2958 / 5647)</name>
    <dbReference type="NCBI Taxonomy" id="457429"/>
    <lineage>
        <taxon>Bacteria</taxon>
        <taxon>Bacillati</taxon>
        <taxon>Actinomycetota</taxon>
        <taxon>Actinomycetes</taxon>
        <taxon>Kitasatosporales</taxon>
        <taxon>Streptomycetaceae</taxon>
        <taxon>Streptomyces</taxon>
    </lineage>
</organism>
<gene>
    <name evidence="1" type="ORF">SSDG_04094</name>
</gene>
<proteinExistence type="predicted"/>